<gene>
    <name evidence="1" type="ORF">GO594_13545</name>
</gene>
<protein>
    <submittedName>
        <fullName evidence="1">Uncharacterized protein</fullName>
    </submittedName>
</protein>
<comment type="caution">
    <text evidence="1">The sequence shown here is derived from an EMBL/GenBank/DDBJ whole genome shotgun (WGS) entry which is preliminary data.</text>
</comment>
<accession>A0A7X3KVH2</accession>
<proteinExistence type="predicted"/>
<reference evidence="1 2" key="1">
    <citation type="submission" date="2019-12" db="EMBL/GenBank/DDBJ databases">
        <title>Draft genome sequence of Pseudomonas otitidis recovered from a chicken carcass.</title>
        <authorList>
            <person name="Vieira T.R."/>
            <person name="Oliviera E.F.C."/>
            <person name="Silva N.M.V."/>
            <person name="Sambrano G.E."/>
            <person name="Cibulski S.P."/>
            <person name="Cardoso M.R.I."/>
        </authorList>
    </citation>
    <scope>NUCLEOTIDE SEQUENCE [LARGE SCALE GENOMIC DNA]</scope>
    <source>
        <strain evidence="1 2">25_K</strain>
    </source>
</reference>
<sequence length="243" mass="27012">MSMSSMLNTSINLNYLRQTLSRYRLVVPLICLALMACGKERPHLHTPEYRAAHGVVEGEVNTIDISGTSFRVPPDVQFEVYSSGDIQPGKADELTLVLFIDQAGIHKGSSPPVTRDSRVRVEISRMGDPNGKSYFEGEKQRAGVPIAHPELGLVEYPLKVPAAQAEFSGTFVFVAAEGAQGNGREFYCSLGRPSELKERNGSCRAYYFLPSGLMVQVFFEYSALVNWEIIMSEVRRELESIEK</sequence>
<evidence type="ECO:0000313" key="2">
    <source>
        <dbReference type="Proteomes" id="UP000461288"/>
    </source>
</evidence>
<evidence type="ECO:0000313" key="1">
    <source>
        <dbReference type="EMBL" id="MWK57003.1"/>
    </source>
</evidence>
<dbReference type="RefSeq" id="WP_160481106.1">
    <property type="nucleotide sequence ID" value="NZ_WTFN01000028.1"/>
</dbReference>
<dbReference type="Proteomes" id="UP000461288">
    <property type="component" value="Unassembled WGS sequence"/>
</dbReference>
<dbReference type="EMBL" id="WTFN01000028">
    <property type="protein sequence ID" value="MWK57003.1"/>
    <property type="molecule type" value="Genomic_DNA"/>
</dbReference>
<dbReference type="AlphaFoldDB" id="A0A7X3KVH2"/>
<organism evidence="1 2">
    <name type="scientific">Metapseudomonas otitidis</name>
    <dbReference type="NCBI Taxonomy" id="319939"/>
    <lineage>
        <taxon>Bacteria</taxon>
        <taxon>Pseudomonadati</taxon>
        <taxon>Pseudomonadota</taxon>
        <taxon>Gammaproteobacteria</taxon>
        <taxon>Pseudomonadales</taxon>
        <taxon>Pseudomonadaceae</taxon>
        <taxon>Metapseudomonas</taxon>
    </lineage>
</organism>
<name>A0A7X3KVH2_9GAMM</name>